<comment type="subcellular location">
    <subcellularLocation>
        <location evidence="1">Membrane</location>
        <topology evidence="1">Single-pass membrane protein</topology>
    </subcellularLocation>
</comment>
<gene>
    <name evidence="4" type="ORF">JFL75_18910</name>
</gene>
<evidence type="ECO:0000256" key="2">
    <source>
        <dbReference type="SAM" id="Coils"/>
    </source>
</evidence>
<dbReference type="EMBL" id="CP067089">
    <property type="protein sequence ID" value="QQO08978.1"/>
    <property type="molecule type" value="Genomic_DNA"/>
</dbReference>
<dbReference type="Proteomes" id="UP000595917">
    <property type="component" value="Chromosome"/>
</dbReference>
<name>A0A7T7XMG5_9SPIR</name>
<dbReference type="AlphaFoldDB" id="A0A7T7XMG5"/>
<protein>
    <submittedName>
        <fullName evidence="4">SPFH domain-containing protein</fullName>
    </submittedName>
</protein>
<reference evidence="4" key="1">
    <citation type="submission" date="2021-01" db="EMBL/GenBank/DDBJ databases">
        <title>Description of Breznakiella homolactica.</title>
        <authorList>
            <person name="Song Y."/>
            <person name="Brune A."/>
        </authorList>
    </citation>
    <scope>NUCLEOTIDE SEQUENCE</scope>
    <source>
        <strain evidence="4">RmG30</strain>
    </source>
</reference>
<sequence>MFGIRYAKFEPGLYVFRYKNGKIIQEGEGLSFRYYAPTTSLVGVPTGSGDAPFMVSEISVDFQELTIQGQLTYRISDPAKTAKMLNYTINSSNLHYISDDPQRLPERLINLALVATKGAVKNLPLKQAIVSSDDVARKVHAALGQDEMVKALGVEILSVSIAAIKPTPETAKALEAETREQILKESDQAIFLRRNYAVEQERIIRESELNTEIAVENKNREIQERRMESQRLMMQKQLEMEEERLKFQILQEEKNRELVGLKTENEKTEADAKAYAFREMMKVYEGVNPEILKALANANMDPRRIMAMAFQGIADGAGKIGNLNITPDLLNTIIENRDYEEE</sequence>
<evidence type="ECO:0000259" key="3">
    <source>
        <dbReference type="Pfam" id="PF01145"/>
    </source>
</evidence>
<dbReference type="GO" id="GO:0016020">
    <property type="term" value="C:membrane"/>
    <property type="evidence" value="ECO:0007669"/>
    <property type="project" value="UniProtKB-SubCell"/>
</dbReference>
<proteinExistence type="predicted"/>
<dbReference type="Pfam" id="PF01145">
    <property type="entry name" value="Band_7"/>
    <property type="match status" value="1"/>
</dbReference>
<keyword evidence="2" id="KW-0175">Coiled coil</keyword>
<accession>A0A7T7XMG5</accession>
<dbReference type="Gene3D" id="3.30.479.30">
    <property type="entry name" value="Band 7 domain"/>
    <property type="match status" value="1"/>
</dbReference>
<keyword evidence="5" id="KW-1185">Reference proteome</keyword>
<dbReference type="InterPro" id="IPR036013">
    <property type="entry name" value="Band_7/SPFH_dom_sf"/>
</dbReference>
<organism evidence="4 5">
    <name type="scientific">Breznakiella homolactica</name>
    <dbReference type="NCBI Taxonomy" id="2798577"/>
    <lineage>
        <taxon>Bacteria</taxon>
        <taxon>Pseudomonadati</taxon>
        <taxon>Spirochaetota</taxon>
        <taxon>Spirochaetia</taxon>
        <taxon>Spirochaetales</taxon>
        <taxon>Breznakiellaceae</taxon>
        <taxon>Breznakiella</taxon>
    </lineage>
</organism>
<feature type="domain" description="Band 7" evidence="3">
    <location>
        <begin position="11"/>
        <end position="189"/>
    </location>
</feature>
<feature type="coiled-coil region" evidence="2">
    <location>
        <begin position="233"/>
        <end position="271"/>
    </location>
</feature>
<dbReference type="SUPFAM" id="SSF117892">
    <property type="entry name" value="Band 7/SPFH domain"/>
    <property type="match status" value="1"/>
</dbReference>
<dbReference type="KEGG" id="bhc:JFL75_18910"/>
<dbReference type="RefSeq" id="WP_215626283.1">
    <property type="nucleotide sequence ID" value="NZ_CP067089.2"/>
</dbReference>
<evidence type="ECO:0000313" key="5">
    <source>
        <dbReference type="Proteomes" id="UP000595917"/>
    </source>
</evidence>
<evidence type="ECO:0000313" key="4">
    <source>
        <dbReference type="EMBL" id="QQO08978.1"/>
    </source>
</evidence>
<dbReference type="InterPro" id="IPR001107">
    <property type="entry name" value="Band_7"/>
</dbReference>
<evidence type="ECO:0000256" key="1">
    <source>
        <dbReference type="ARBA" id="ARBA00004167"/>
    </source>
</evidence>